<feature type="region of interest" description="Disordered" evidence="2">
    <location>
        <begin position="170"/>
        <end position="199"/>
    </location>
</feature>
<keyword evidence="1" id="KW-0175">Coiled coil</keyword>
<reference evidence="3" key="1">
    <citation type="journal article" date="2012" name="Proc. Natl. Acad. Sci. U.S.A.">
        <title>Antigenic diversity is generated by distinct evolutionary mechanisms in African trypanosome species.</title>
        <authorList>
            <person name="Jackson A.P."/>
            <person name="Berry A."/>
            <person name="Aslett M."/>
            <person name="Allison H.C."/>
            <person name="Burton P."/>
            <person name="Vavrova-Anderson J."/>
            <person name="Brown R."/>
            <person name="Browne H."/>
            <person name="Corton N."/>
            <person name="Hauser H."/>
            <person name="Gamble J."/>
            <person name="Gilderthorp R."/>
            <person name="Marcello L."/>
            <person name="McQuillan J."/>
            <person name="Otto T.D."/>
            <person name="Quail M.A."/>
            <person name="Sanders M.J."/>
            <person name="van Tonder A."/>
            <person name="Ginger M.L."/>
            <person name="Field M.C."/>
            <person name="Barry J.D."/>
            <person name="Hertz-Fowler C."/>
            <person name="Berriman M."/>
        </authorList>
    </citation>
    <scope>NUCLEOTIDE SEQUENCE</scope>
    <source>
        <strain evidence="3">Y486</strain>
    </source>
</reference>
<proteinExistence type="predicted"/>
<dbReference type="AlphaFoldDB" id="G0U5V1"/>
<dbReference type="VEuPathDB" id="TriTrypDB:TvY486_1003050"/>
<feature type="compositionally biased region" description="Basic and acidic residues" evidence="2">
    <location>
        <begin position="368"/>
        <end position="383"/>
    </location>
</feature>
<evidence type="ECO:0000256" key="2">
    <source>
        <dbReference type="SAM" id="MobiDB-lite"/>
    </source>
</evidence>
<accession>G0U5V1</accession>
<organism evidence="3">
    <name type="scientific">Trypanosoma vivax (strain Y486)</name>
    <dbReference type="NCBI Taxonomy" id="1055687"/>
    <lineage>
        <taxon>Eukaryota</taxon>
        <taxon>Discoba</taxon>
        <taxon>Euglenozoa</taxon>
        <taxon>Kinetoplastea</taxon>
        <taxon>Metakinetoplastina</taxon>
        <taxon>Trypanosomatida</taxon>
        <taxon>Trypanosomatidae</taxon>
        <taxon>Trypanosoma</taxon>
        <taxon>Duttonella</taxon>
    </lineage>
</organism>
<feature type="region of interest" description="Disordered" evidence="2">
    <location>
        <begin position="360"/>
        <end position="383"/>
    </location>
</feature>
<feature type="coiled-coil region" evidence="1">
    <location>
        <begin position="435"/>
        <end position="462"/>
    </location>
</feature>
<feature type="non-terminal residue" evidence="3">
    <location>
        <position position="480"/>
    </location>
</feature>
<protein>
    <submittedName>
        <fullName evidence="3">Uncharacterized protein</fullName>
    </submittedName>
</protein>
<feature type="region of interest" description="Disordered" evidence="2">
    <location>
        <begin position="1"/>
        <end position="32"/>
    </location>
</feature>
<name>G0U5V1_TRYVY</name>
<evidence type="ECO:0000313" key="3">
    <source>
        <dbReference type="EMBL" id="CCC51252.1"/>
    </source>
</evidence>
<gene>
    <name evidence="3" type="ORF">TVY486_1003050</name>
</gene>
<evidence type="ECO:0000256" key="1">
    <source>
        <dbReference type="SAM" id="Coils"/>
    </source>
</evidence>
<feature type="region of interest" description="Disordered" evidence="2">
    <location>
        <begin position="114"/>
        <end position="136"/>
    </location>
</feature>
<feature type="region of interest" description="Disordered" evidence="2">
    <location>
        <begin position="310"/>
        <end position="340"/>
    </location>
</feature>
<dbReference type="EMBL" id="HE573026">
    <property type="protein sequence ID" value="CCC51252.1"/>
    <property type="molecule type" value="Genomic_DNA"/>
</dbReference>
<sequence>MKKKGVTSFSTRSPRGVVRRKVQPPAASPDAKIDLDINGLQRLLQQIDDSFQASDDDTERKIRLEQLERQQTVLQQLCDTALQQQNALEHRMKRHRGNIAPPPNSDADMVLTPRSADDSHPPCPAQGAPKCSTKGVSNRCVTSPAPLVASPARQNRSPLRAWAYTDVQETKARPSKLTPPHKGIAPPTRNVLAAPPPCSPLRSPASVTLGVEDARMKKDYDIVDAFLGTARPEACHPYAVEDNGLRTQYGKVRQGYSGSAFLRSSRNDGQTISSITHNVDRSAMPENFDNNEAEQLVKWLLLRARPQEGGNGLHCSHTESNSIPPSTVGGPQGKGAMMNQPDGPVSPSISSVALSCVNNGRLPPSERGSTRGHGETDECGERNQAHSAEINELRELLKENYALNGELGERDEALRELTQKTESLARHLVKSMRERTELQERVGSLEKMLESSAAEVERLKQVPIDTGGSTLGETGWRAML</sequence>